<proteinExistence type="predicted"/>
<keyword evidence="3" id="KW-1185">Reference proteome</keyword>
<comment type="caution">
    <text evidence="2">The sequence shown here is derived from an EMBL/GenBank/DDBJ whole genome shotgun (WGS) entry which is preliminary data.</text>
</comment>
<feature type="transmembrane region" description="Helical" evidence="1">
    <location>
        <begin position="197"/>
        <end position="216"/>
    </location>
</feature>
<dbReference type="RefSeq" id="WP_198462114.1">
    <property type="nucleotide sequence ID" value="NZ_JABBCQ020000024.1"/>
</dbReference>
<name>A0A843BFF3_9BURK</name>
<accession>A0A843BFF3</accession>
<dbReference type="EMBL" id="JABBCQ020000024">
    <property type="protein sequence ID" value="MBI1626747.1"/>
    <property type="molecule type" value="Genomic_DNA"/>
</dbReference>
<dbReference type="AlphaFoldDB" id="A0A843BFF3"/>
<feature type="transmembrane region" description="Helical" evidence="1">
    <location>
        <begin position="29"/>
        <end position="47"/>
    </location>
</feature>
<feature type="transmembrane region" description="Helical" evidence="1">
    <location>
        <begin position="59"/>
        <end position="77"/>
    </location>
</feature>
<dbReference type="Proteomes" id="UP000530032">
    <property type="component" value="Unassembled WGS sequence"/>
</dbReference>
<feature type="transmembrane region" description="Helical" evidence="1">
    <location>
        <begin position="159"/>
        <end position="177"/>
    </location>
</feature>
<organism evidence="2 3">
    <name type="scientific">Comamonas suwonensis</name>
    <dbReference type="NCBI Taxonomy" id="2606214"/>
    <lineage>
        <taxon>Bacteria</taxon>
        <taxon>Pseudomonadati</taxon>
        <taxon>Pseudomonadota</taxon>
        <taxon>Betaproteobacteria</taxon>
        <taxon>Burkholderiales</taxon>
        <taxon>Comamonadaceae</taxon>
        <taxon>Comamonas</taxon>
    </lineage>
</organism>
<reference evidence="2" key="1">
    <citation type="submission" date="2020-12" db="EMBL/GenBank/DDBJ databases">
        <title>Comamonas sp. nov., isolated from stream water.</title>
        <authorList>
            <person name="Park K.-H."/>
        </authorList>
    </citation>
    <scope>NUCLEOTIDE SEQUENCE</scope>
    <source>
        <strain evidence="2">EJ-4</strain>
    </source>
</reference>
<keyword evidence="1" id="KW-0812">Transmembrane</keyword>
<evidence type="ECO:0000256" key="1">
    <source>
        <dbReference type="SAM" id="Phobius"/>
    </source>
</evidence>
<evidence type="ECO:0000313" key="3">
    <source>
        <dbReference type="Proteomes" id="UP000530032"/>
    </source>
</evidence>
<protein>
    <submittedName>
        <fullName evidence="2">Uncharacterized protein</fullName>
    </submittedName>
</protein>
<evidence type="ECO:0000313" key="2">
    <source>
        <dbReference type="EMBL" id="MBI1626747.1"/>
    </source>
</evidence>
<gene>
    <name evidence="2" type="ORF">HF327_019915</name>
</gene>
<sequence>MDEYYKIAAAYFKEFEPRGAFPGLKSGHWYLWALSLAFFIYFGYEFFFESTPSFEKTYWQFFASEVAFLLSCGLIAFERFRLTVRATSADSDTKPVERLANSKREKLEGLLERPAWKFMATAKEIIELRALEKACRTTSDKDFAELLPKIYDPESKARLLTLMTALIGLVIAFLGKSEALNFMETMGDEGTWAFLKALAQLAVVTFIGGVVSYQVLRQILELVLYLFSSLFPVLHNRQVTLDYLLRDLIRLHRMEPPAPPPVAQAPAETLQPSPRREPGLGTLIAAVCLALIRQPSAPSDNALAKHKKNSGNS</sequence>
<keyword evidence="1" id="KW-1133">Transmembrane helix</keyword>
<keyword evidence="1" id="KW-0472">Membrane</keyword>